<dbReference type="Gene3D" id="2.170.270.10">
    <property type="entry name" value="SET domain"/>
    <property type="match status" value="1"/>
</dbReference>
<keyword evidence="11" id="KW-0238">DNA-binding</keyword>
<feature type="region of interest" description="Disordered" evidence="17">
    <location>
        <begin position="223"/>
        <end position="245"/>
    </location>
</feature>
<dbReference type="PANTHER" id="PTHR16516:SF5">
    <property type="entry name" value="ZINC FINGER PROTEIN 488"/>
    <property type="match status" value="1"/>
</dbReference>
<keyword evidence="9" id="KW-0524">Neurogenesis</keyword>
<dbReference type="Pfam" id="PF00096">
    <property type="entry name" value="zf-C2H2"/>
    <property type="match status" value="1"/>
</dbReference>
<dbReference type="AlphaFoldDB" id="A0A4W3GXW3"/>
<evidence type="ECO:0000256" key="12">
    <source>
        <dbReference type="ARBA" id="ARBA00023163"/>
    </source>
</evidence>
<reference evidence="20" key="5">
    <citation type="submission" date="2025-09" db="UniProtKB">
        <authorList>
            <consortium name="Ensembl"/>
        </authorList>
    </citation>
    <scope>IDENTIFICATION</scope>
</reference>
<evidence type="ECO:0000256" key="4">
    <source>
        <dbReference type="ARBA" id="ARBA00022691"/>
    </source>
</evidence>
<evidence type="ECO:0000313" key="20">
    <source>
        <dbReference type="Ensembl" id="ENSCMIP00000007855.1"/>
    </source>
</evidence>
<dbReference type="SMART" id="SM00355">
    <property type="entry name" value="ZnF_C2H2"/>
    <property type="match status" value="3"/>
</dbReference>
<dbReference type="InParanoid" id="A0A4W3GXW3"/>
<reference evidence="21" key="3">
    <citation type="journal article" date="2014" name="Nature">
        <title>Elephant shark genome provides unique insights into gnathostome evolution.</title>
        <authorList>
            <consortium name="International Elephant Shark Genome Sequencing Consortium"/>
            <person name="Venkatesh B."/>
            <person name="Lee A.P."/>
            <person name="Ravi V."/>
            <person name="Maurya A.K."/>
            <person name="Lian M.M."/>
            <person name="Swann J.B."/>
            <person name="Ohta Y."/>
            <person name="Flajnik M.F."/>
            <person name="Sutoh Y."/>
            <person name="Kasahara M."/>
            <person name="Hoon S."/>
            <person name="Gangu V."/>
            <person name="Roy S.W."/>
            <person name="Irimia M."/>
            <person name="Korzh V."/>
            <person name="Kondrychyn I."/>
            <person name="Lim Z.W."/>
            <person name="Tay B.H."/>
            <person name="Tohari S."/>
            <person name="Kong K.W."/>
            <person name="Ho S."/>
            <person name="Lorente-Galdos B."/>
            <person name="Quilez J."/>
            <person name="Marques-Bonet T."/>
            <person name="Raney B.J."/>
            <person name="Ingham P.W."/>
            <person name="Tay A."/>
            <person name="Hillier L.W."/>
            <person name="Minx P."/>
            <person name="Boehm T."/>
            <person name="Wilson R.K."/>
            <person name="Brenner S."/>
            <person name="Warren W.C."/>
        </authorList>
    </citation>
    <scope>NUCLEOTIDE SEQUENCE [LARGE SCALE GENOMIC DNA]</scope>
</reference>
<comment type="subcellular location">
    <subcellularLocation>
        <location evidence="1">Nucleus</location>
    </subcellularLocation>
</comment>
<dbReference type="GO" id="GO:0005654">
    <property type="term" value="C:nucleoplasm"/>
    <property type="evidence" value="ECO:0007669"/>
    <property type="project" value="UniProtKB-ARBA"/>
</dbReference>
<feature type="region of interest" description="Disordered" evidence="17">
    <location>
        <begin position="300"/>
        <end position="334"/>
    </location>
</feature>
<dbReference type="InterPro" id="IPR036236">
    <property type="entry name" value="Znf_C2H2_sf"/>
</dbReference>
<gene>
    <name evidence="20" type="primary">znf488</name>
</gene>
<evidence type="ECO:0000256" key="10">
    <source>
        <dbReference type="ARBA" id="ARBA00023015"/>
    </source>
</evidence>
<reference evidence="21" key="1">
    <citation type="journal article" date="2006" name="Science">
        <title>Ancient noncoding elements conserved in the human genome.</title>
        <authorList>
            <person name="Venkatesh B."/>
            <person name="Kirkness E.F."/>
            <person name="Loh Y.H."/>
            <person name="Halpern A.L."/>
            <person name="Lee A.P."/>
            <person name="Johnson J."/>
            <person name="Dandona N."/>
            <person name="Viswanathan L.D."/>
            <person name="Tay A."/>
            <person name="Venter J.C."/>
            <person name="Strausberg R.L."/>
            <person name="Brenner S."/>
        </authorList>
    </citation>
    <scope>NUCLEOTIDE SEQUENCE [LARGE SCALE GENOMIC DNA]</scope>
</reference>
<dbReference type="GeneTree" id="ENSGT00890000139463"/>
<keyword evidence="7 16" id="KW-0863">Zinc-finger</keyword>
<feature type="domain" description="C2H2-type" evidence="18">
    <location>
        <begin position="151"/>
        <end position="178"/>
    </location>
</feature>
<evidence type="ECO:0000259" key="18">
    <source>
        <dbReference type="PROSITE" id="PS50157"/>
    </source>
</evidence>
<proteinExistence type="predicted"/>
<dbReference type="Proteomes" id="UP000314986">
    <property type="component" value="Unassembled WGS sequence"/>
</dbReference>
<evidence type="ECO:0000256" key="3">
    <source>
        <dbReference type="ARBA" id="ARBA00022679"/>
    </source>
</evidence>
<dbReference type="InterPro" id="IPR013087">
    <property type="entry name" value="Znf_C2H2_type"/>
</dbReference>
<keyword evidence="21" id="KW-1185">Reference proteome</keyword>
<reference evidence="20" key="4">
    <citation type="submission" date="2025-08" db="UniProtKB">
        <authorList>
            <consortium name="Ensembl"/>
        </authorList>
    </citation>
    <scope>IDENTIFICATION</scope>
</reference>
<evidence type="ECO:0000256" key="1">
    <source>
        <dbReference type="ARBA" id="ARBA00004123"/>
    </source>
</evidence>
<keyword evidence="10" id="KW-0805">Transcription regulation</keyword>
<dbReference type="InterPro" id="IPR052296">
    <property type="entry name" value="TR-Histone_Methyltrans"/>
</dbReference>
<feature type="compositionally biased region" description="Basic and acidic residues" evidence="17">
    <location>
        <begin position="300"/>
        <end position="330"/>
    </location>
</feature>
<feature type="domain" description="C2H2-type" evidence="18">
    <location>
        <begin position="519"/>
        <end position="542"/>
    </location>
</feature>
<dbReference type="PROSITE" id="PS00028">
    <property type="entry name" value="ZINC_FINGER_C2H2_1"/>
    <property type="match status" value="2"/>
</dbReference>
<keyword evidence="6" id="KW-0677">Repeat</keyword>
<keyword evidence="5" id="KW-0479">Metal-binding</keyword>
<dbReference type="InterPro" id="IPR046341">
    <property type="entry name" value="SET_dom_sf"/>
</dbReference>
<evidence type="ECO:0000256" key="5">
    <source>
        <dbReference type="ARBA" id="ARBA00022723"/>
    </source>
</evidence>
<dbReference type="GO" id="GO:0008270">
    <property type="term" value="F:zinc ion binding"/>
    <property type="evidence" value="ECO:0007669"/>
    <property type="project" value="UniProtKB-KW"/>
</dbReference>
<name>A0A4W3GXW3_CALMI</name>
<evidence type="ECO:0000256" key="6">
    <source>
        <dbReference type="ARBA" id="ARBA00022737"/>
    </source>
</evidence>
<evidence type="ECO:0000256" key="16">
    <source>
        <dbReference type="PROSITE-ProRule" id="PRU00042"/>
    </source>
</evidence>
<evidence type="ECO:0000313" key="21">
    <source>
        <dbReference type="Proteomes" id="UP000314986"/>
    </source>
</evidence>
<evidence type="ECO:0000259" key="19">
    <source>
        <dbReference type="PROSITE" id="PS50280"/>
    </source>
</evidence>
<dbReference type="Ensembl" id="ENSCMIT00000008083.1">
    <property type="protein sequence ID" value="ENSCMIP00000007855.1"/>
    <property type="gene ID" value="ENSCMIG00000004252.1"/>
</dbReference>
<keyword evidence="13" id="KW-0539">Nucleus</keyword>
<dbReference type="GO" id="GO:0014003">
    <property type="term" value="P:oligodendrocyte development"/>
    <property type="evidence" value="ECO:0007669"/>
    <property type="project" value="TreeGrafter"/>
</dbReference>
<dbReference type="InterPro" id="IPR001214">
    <property type="entry name" value="SET_dom"/>
</dbReference>
<keyword evidence="4" id="KW-0949">S-adenosyl-L-methionine</keyword>
<dbReference type="SUPFAM" id="SSF57667">
    <property type="entry name" value="beta-beta-alpha zinc fingers"/>
    <property type="match status" value="1"/>
</dbReference>
<protein>
    <recommendedName>
        <fullName evidence="14">PR domain zinc finger protein 8</fullName>
    </recommendedName>
    <alternativeName>
        <fullName evidence="15">PR domain-containing protein 8</fullName>
    </alternativeName>
</protein>
<feature type="domain" description="C2H2-type" evidence="18">
    <location>
        <begin position="478"/>
        <end position="506"/>
    </location>
</feature>
<accession>A0A4W3GXW3</accession>
<feature type="domain" description="SET" evidence="19">
    <location>
        <begin position="1"/>
        <end position="130"/>
    </location>
</feature>
<evidence type="ECO:0000256" key="17">
    <source>
        <dbReference type="SAM" id="MobiDB-lite"/>
    </source>
</evidence>
<dbReference type="OrthoDB" id="5814089at2759"/>
<evidence type="ECO:0000256" key="15">
    <source>
        <dbReference type="ARBA" id="ARBA00082172"/>
    </source>
</evidence>
<organism evidence="20 21">
    <name type="scientific">Callorhinchus milii</name>
    <name type="common">Ghost shark</name>
    <dbReference type="NCBI Taxonomy" id="7868"/>
    <lineage>
        <taxon>Eukaryota</taxon>
        <taxon>Metazoa</taxon>
        <taxon>Chordata</taxon>
        <taxon>Craniata</taxon>
        <taxon>Vertebrata</taxon>
        <taxon>Chondrichthyes</taxon>
        <taxon>Holocephali</taxon>
        <taxon>Chimaeriformes</taxon>
        <taxon>Callorhinchidae</taxon>
        <taxon>Callorhinchus</taxon>
    </lineage>
</organism>
<keyword evidence="2" id="KW-0489">Methyltransferase</keyword>
<dbReference type="GO" id="GO:0032259">
    <property type="term" value="P:methylation"/>
    <property type="evidence" value="ECO:0007669"/>
    <property type="project" value="UniProtKB-KW"/>
</dbReference>
<dbReference type="GO" id="GO:0008168">
    <property type="term" value="F:methyltransferase activity"/>
    <property type="evidence" value="ECO:0007669"/>
    <property type="project" value="UniProtKB-KW"/>
</dbReference>
<dbReference type="Gene3D" id="3.30.160.60">
    <property type="entry name" value="Classic Zinc Finger"/>
    <property type="match status" value="1"/>
</dbReference>
<evidence type="ECO:0000256" key="2">
    <source>
        <dbReference type="ARBA" id="ARBA00022603"/>
    </source>
</evidence>
<evidence type="ECO:0000256" key="11">
    <source>
        <dbReference type="ARBA" id="ARBA00023125"/>
    </source>
</evidence>
<keyword evidence="8" id="KW-0862">Zinc</keyword>
<dbReference type="PANTHER" id="PTHR16516">
    <property type="entry name" value="AGAP007109-PA"/>
    <property type="match status" value="1"/>
</dbReference>
<evidence type="ECO:0000256" key="14">
    <source>
        <dbReference type="ARBA" id="ARBA00067591"/>
    </source>
</evidence>
<dbReference type="GO" id="GO:0006355">
    <property type="term" value="P:regulation of DNA-templated transcription"/>
    <property type="evidence" value="ECO:0007669"/>
    <property type="project" value="TreeGrafter"/>
</dbReference>
<sequence>MELAPLSKGLWTVDHKSLHHHFTDILTSVHTTREIPENANFGPCVLQNSFCDTIAFIALKSADCRSVPYVFRVDATAMNNSTDGLSWLRLVQAATNAKEQNLEAYLKNGQLYYRSVRRIGKDEELFVWYDRELSHLLGFGDKAHGARSNAFRCLDCGQEFKYENPYLAHVRFLCGKRKDHLLWRDFQTLGFGSSSAVKDSYKSVENRDKERGINFHRMAHDLEHSRKRSQEEGRMAMERNWGKRKQEDWEESKVRKSVLLERTNHLECAQGGGVSREDPSRIPALALSVWKFNSDKYLFHKDSSPDDHKRSAFTEVRRPRERGKGDKTEGLSKAAGSELSGRVVLSSIGSAFSSVLPSGLRGEQKSAFCQPANRRGPADAPSTLLAQALQASAERAQDFPESVTVGRFLSPGNLLGSSKFIGSGDLGNTPIVHTSPFLYAAAATAEAWAKPDGAQLQSTSSLTLLPPSFTSFGIAAQNWCAKCNASFRMTSDLVFHMRSHHKKECPGDILTKRRREEKLTCPICNEFFRERHHLSRHMTSHN</sequence>
<dbReference type="FunFam" id="2.170.270.10:FF:000012">
    <property type="entry name" value="PR domain zinc finger protein 8"/>
    <property type="match status" value="1"/>
</dbReference>
<evidence type="ECO:0000256" key="8">
    <source>
        <dbReference type="ARBA" id="ARBA00022833"/>
    </source>
</evidence>
<dbReference type="Pfam" id="PF21549">
    <property type="entry name" value="PRDM2_PR"/>
    <property type="match status" value="1"/>
</dbReference>
<dbReference type="GO" id="GO:0003677">
    <property type="term" value="F:DNA binding"/>
    <property type="evidence" value="ECO:0007669"/>
    <property type="project" value="UniProtKB-KW"/>
</dbReference>
<keyword evidence="12" id="KW-0804">Transcription</keyword>
<evidence type="ECO:0000256" key="9">
    <source>
        <dbReference type="ARBA" id="ARBA00022902"/>
    </source>
</evidence>
<evidence type="ECO:0000256" key="7">
    <source>
        <dbReference type="ARBA" id="ARBA00022771"/>
    </source>
</evidence>
<dbReference type="PROSITE" id="PS50280">
    <property type="entry name" value="SET"/>
    <property type="match status" value="1"/>
</dbReference>
<reference evidence="21" key="2">
    <citation type="journal article" date="2007" name="PLoS Biol.">
        <title>Survey sequencing and comparative analysis of the elephant shark (Callorhinchus milii) genome.</title>
        <authorList>
            <person name="Venkatesh B."/>
            <person name="Kirkness E.F."/>
            <person name="Loh Y.H."/>
            <person name="Halpern A.L."/>
            <person name="Lee A.P."/>
            <person name="Johnson J."/>
            <person name="Dandona N."/>
            <person name="Viswanathan L.D."/>
            <person name="Tay A."/>
            <person name="Venter J.C."/>
            <person name="Strausberg R.L."/>
            <person name="Brenner S."/>
        </authorList>
    </citation>
    <scope>NUCLEOTIDE SEQUENCE [LARGE SCALE GENOMIC DNA]</scope>
</reference>
<dbReference type="PROSITE" id="PS50157">
    <property type="entry name" value="ZINC_FINGER_C2H2_2"/>
    <property type="match status" value="3"/>
</dbReference>
<keyword evidence="3" id="KW-0808">Transferase</keyword>
<dbReference type="OMA" id="DISTRGH"/>
<evidence type="ECO:0000256" key="13">
    <source>
        <dbReference type="ARBA" id="ARBA00023242"/>
    </source>
</evidence>